<organism evidence="8 9">
    <name type="scientific">Saccharopolyspora spinosa</name>
    <dbReference type="NCBI Taxonomy" id="60894"/>
    <lineage>
        <taxon>Bacteria</taxon>
        <taxon>Bacillati</taxon>
        <taxon>Actinomycetota</taxon>
        <taxon>Actinomycetes</taxon>
        <taxon>Pseudonocardiales</taxon>
        <taxon>Pseudonocardiaceae</taxon>
        <taxon>Saccharopolyspora</taxon>
    </lineage>
</organism>
<dbReference type="GO" id="GO:0006635">
    <property type="term" value="P:fatty acid beta-oxidation"/>
    <property type="evidence" value="ECO:0007669"/>
    <property type="project" value="TreeGrafter"/>
</dbReference>
<dbReference type="OrthoDB" id="9775794at2"/>
<dbReference type="CDD" id="cd06558">
    <property type="entry name" value="crotonase-like"/>
    <property type="match status" value="1"/>
</dbReference>
<comment type="similarity">
    <text evidence="1 7">Belongs to the enoyl-CoA hydratase/isomerase family.</text>
</comment>
<evidence type="ECO:0000313" key="9">
    <source>
        <dbReference type="Proteomes" id="UP000233786"/>
    </source>
</evidence>
<dbReference type="FunFam" id="3.90.226.10:FF:000009">
    <property type="entry name" value="Carnitinyl-CoA dehydratase"/>
    <property type="match status" value="1"/>
</dbReference>
<dbReference type="Gene3D" id="3.90.226.10">
    <property type="entry name" value="2-enoyl-CoA Hydratase, Chain A, domain 1"/>
    <property type="match status" value="1"/>
</dbReference>
<dbReference type="RefSeq" id="WP_010314652.1">
    <property type="nucleotide sequence ID" value="NZ_CP061007.1"/>
</dbReference>
<dbReference type="SUPFAM" id="SSF52096">
    <property type="entry name" value="ClpP/crotonase"/>
    <property type="match status" value="1"/>
</dbReference>
<keyword evidence="9" id="KW-1185">Reference proteome</keyword>
<dbReference type="PROSITE" id="PS00166">
    <property type="entry name" value="ENOYL_COA_HYDRATASE"/>
    <property type="match status" value="1"/>
</dbReference>
<dbReference type="Gene3D" id="1.10.12.10">
    <property type="entry name" value="Lyase 2-enoyl-coa Hydratase, Chain A, domain 2"/>
    <property type="match status" value="1"/>
</dbReference>
<dbReference type="STRING" id="994479.GCA_000194155_07156"/>
<dbReference type="AlphaFoldDB" id="A0A2N3Y0F7"/>
<comment type="catalytic activity">
    <reaction evidence="6">
        <text>a 4-saturated-(3S)-3-hydroxyacyl-CoA = a (3E)-enoyl-CoA + H2O</text>
        <dbReference type="Rhea" id="RHEA:20724"/>
        <dbReference type="ChEBI" id="CHEBI:15377"/>
        <dbReference type="ChEBI" id="CHEBI:58521"/>
        <dbReference type="ChEBI" id="CHEBI:137480"/>
        <dbReference type="EC" id="4.2.1.17"/>
    </reaction>
</comment>
<dbReference type="InterPro" id="IPR014748">
    <property type="entry name" value="Enoyl-CoA_hydra_C"/>
</dbReference>
<comment type="catalytic activity">
    <reaction evidence="5">
        <text>a (3S)-3-hydroxyacyl-CoA = a (2E)-enoyl-CoA + H2O</text>
        <dbReference type="Rhea" id="RHEA:16105"/>
        <dbReference type="ChEBI" id="CHEBI:15377"/>
        <dbReference type="ChEBI" id="CHEBI:57318"/>
        <dbReference type="ChEBI" id="CHEBI:58856"/>
        <dbReference type="EC" id="4.2.1.17"/>
    </reaction>
</comment>
<dbReference type="Proteomes" id="UP000233786">
    <property type="component" value="Unassembled WGS sequence"/>
</dbReference>
<keyword evidence="3" id="KW-0443">Lipid metabolism</keyword>
<reference evidence="8" key="1">
    <citation type="submission" date="2017-12" db="EMBL/GenBank/DDBJ databases">
        <title>Sequencing the genomes of 1000 Actinobacteria strains.</title>
        <authorList>
            <person name="Klenk H.-P."/>
        </authorList>
    </citation>
    <scope>NUCLEOTIDE SEQUENCE [LARGE SCALE GENOMIC DNA]</scope>
    <source>
        <strain evidence="8">DSM 44228</strain>
    </source>
</reference>
<evidence type="ECO:0000256" key="7">
    <source>
        <dbReference type="RuleBase" id="RU003707"/>
    </source>
</evidence>
<proteinExistence type="inferred from homology"/>
<dbReference type="PANTHER" id="PTHR11941">
    <property type="entry name" value="ENOYL-COA HYDRATASE-RELATED"/>
    <property type="match status" value="1"/>
</dbReference>
<evidence type="ECO:0000256" key="3">
    <source>
        <dbReference type="ARBA" id="ARBA00023098"/>
    </source>
</evidence>
<protein>
    <recommendedName>
        <fullName evidence="2">enoyl-CoA hydratase</fullName>
        <ecNumber evidence="2">4.2.1.17</ecNumber>
    </recommendedName>
</protein>
<evidence type="ECO:0000256" key="1">
    <source>
        <dbReference type="ARBA" id="ARBA00005254"/>
    </source>
</evidence>
<dbReference type="EC" id="4.2.1.17" evidence="2"/>
<comment type="caution">
    <text evidence="8">The sequence shown here is derived from an EMBL/GenBank/DDBJ whole genome shotgun (WGS) entry which is preliminary data.</text>
</comment>
<evidence type="ECO:0000256" key="5">
    <source>
        <dbReference type="ARBA" id="ARBA00023709"/>
    </source>
</evidence>
<gene>
    <name evidence="8" type="ORF">A8926_4210</name>
</gene>
<evidence type="ECO:0000256" key="6">
    <source>
        <dbReference type="ARBA" id="ARBA00023717"/>
    </source>
</evidence>
<dbReference type="Pfam" id="PF00378">
    <property type="entry name" value="ECH_1"/>
    <property type="match status" value="1"/>
</dbReference>
<dbReference type="EMBL" id="PJNB01000001">
    <property type="protein sequence ID" value="PKW16383.1"/>
    <property type="molecule type" value="Genomic_DNA"/>
</dbReference>
<dbReference type="PANTHER" id="PTHR11941:SF169">
    <property type="entry name" value="(7AS)-7A-METHYL-1,5-DIOXO-2,3,5,6,7,7A-HEXAHYDRO-1H-INDENE-CARBOXYL-COA HYDROLASE"/>
    <property type="match status" value="1"/>
</dbReference>
<dbReference type="InterPro" id="IPR001753">
    <property type="entry name" value="Enoyl-CoA_hydra/iso"/>
</dbReference>
<accession>A0A2N3Y0F7</accession>
<keyword evidence="4" id="KW-0456">Lyase</keyword>
<evidence type="ECO:0000313" key="8">
    <source>
        <dbReference type="EMBL" id="PKW16383.1"/>
    </source>
</evidence>
<sequence length="258" mass="27241">MSDELLFEVTDHVARVTLNRPKALNSISHELDVELARTWDTIDADPDIWVAVLRAVGEKAFCAGADISGGTEADASRLALGGGLTGIGGPLRVLKKPLIAAVQGYALGGGFELAMCADIIVAADNAKFGLPEVKAGIIGECGVMHRAIRQLPHHVALALVLTGERLPASDALSYGLVNEVVPYAELDEAAMRWAAKLTAASPLAQQAAKHAVLKGLQGSLEVALATKYEPIEAYANSDDVKEGRAAFTERRAPQWTGR</sequence>
<dbReference type="GO" id="GO:0004300">
    <property type="term" value="F:enoyl-CoA hydratase activity"/>
    <property type="evidence" value="ECO:0007669"/>
    <property type="project" value="UniProtKB-EC"/>
</dbReference>
<dbReference type="InterPro" id="IPR029045">
    <property type="entry name" value="ClpP/crotonase-like_dom_sf"/>
</dbReference>
<evidence type="ECO:0000256" key="2">
    <source>
        <dbReference type="ARBA" id="ARBA00012076"/>
    </source>
</evidence>
<name>A0A2N3Y0F7_SACSN</name>
<evidence type="ECO:0000256" key="4">
    <source>
        <dbReference type="ARBA" id="ARBA00023239"/>
    </source>
</evidence>
<dbReference type="InterPro" id="IPR018376">
    <property type="entry name" value="Enoyl-CoA_hyd/isom_CS"/>
</dbReference>